<evidence type="ECO:0000313" key="2">
    <source>
        <dbReference type="Proteomes" id="UP000183469"/>
    </source>
</evidence>
<name>A0A1H3VNW6_SELRU</name>
<accession>A0A1H3VNW6</accession>
<dbReference type="Proteomes" id="UP000183469">
    <property type="component" value="Unassembled WGS sequence"/>
</dbReference>
<reference evidence="1 2" key="1">
    <citation type="submission" date="2016-10" db="EMBL/GenBank/DDBJ databases">
        <authorList>
            <person name="de Groot N.N."/>
        </authorList>
    </citation>
    <scope>NUCLEOTIDE SEQUENCE [LARGE SCALE GENOMIC DNA]</scope>
    <source>
        <strain evidence="1 2">DSM 2872</strain>
    </source>
</reference>
<organism evidence="1 2">
    <name type="scientific">Selenomonas ruminantium</name>
    <dbReference type="NCBI Taxonomy" id="971"/>
    <lineage>
        <taxon>Bacteria</taxon>
        <taxon>Bacillati</taxon>
        <taxon>Bacillota</taxon>
        <taxon>Negativicutes</taxon>
        <taxon>Selenomonadales</taxon>
        <taxon>Selenomonadaceae</taxon>
        <taxon>Selenomonas</taxon>
    </lineage>
</organism>
<dbReference type="AlphaFoldDB" id="A0A1H3VNW6"/>
<evidence type="ECO:0000313" key="1">
    <source>
        <dbReference type="EMBL" id="SDZ76476.1"/>
    </source>
</evidence>
<dbReference type="RefSeq" id="WP_177166159.1">
    <property type="nucleotide sequence ID" value="NZ_FNQG01000002.1"/>
</dbReference>
<sequence length="47" mass="5440">MLLHEHPTDFKDLQELTAEYIGIPAVAVVRDYYIVMMLENLAQTHPL</sequence>
<dbReference type="EMBL" id="FNQG01000002">
    <property type="protein sequence ID" value="SDZ76476.1"/>
    <property type="molecule type" value="Genomic_DNA"/>
</dbReference>
<gene>
    <name evidence="1" type="ORF">SAMN05660648_00439</name>
</gene>
<proteinExistence type="predicted"/>
<protein>
    <submittedName>
        <fullName evidence="1">Uncharacterized protein</fullName>
    </submittedName>
</protein>